<dbReference type="PANTHER" id="PTHR24356">
    <property type="entry name" value="SERINE/THREONINE-PROTEIN KINASE"/>
    <property type="match status" value="1"/>
</dbReference>
<dbReference type="PROSITE" id="PS00108">
    <property type="entry name" value="PROTEIN_KINASE_ST"/>
    <property type="match status" value="1"/>
</dbReference>
<feature type="domain" description="Protein kinase" evidence="10">
    <location>
        <begin position="415"/>
        <end position="687"/>
    </location>
</feature>
<keyword evidence="5 11" id="KW-0418">Kinase</keyword>
<dbReference type="AlphaFoldDB" id="A0A8E2AMJ2"/>
<organism evidence="11 12">
    <name type="scientific">Obba rivulosa</name>
    <dbReference type="NCBI Taxonomy" id="1052685"/>
    <lineage>
        <taxon>Eukaryota</taxon>
        <taxon>Fungi</taxon>
        <taxon>Dikarya</taxon>
        <taxon>Basidiomycota</taxon>
        <taxon>Agaricomycotina</taxon>
        <taxon>Agaricomycetes</taxon>
        <taxon>Polyporales</taxon>
        <taxon>Gelatoporiaceae</taxon>
        <taxon>Obba</taxon>
    </lineage>
</organism>
<evidence type="ECO:0000256" key="5">
    <source>
        <dbReference type="ARBA" id="ARBA00022777"/>
    </source>
</evidence>
<dbReference type="InterPro" id="IPR050236">
    <property type="entry name" value="Ser_Thr_kinase_AGC"/>
</dbReference>
<gene>
    <name evidence="11" type="ORF">OBBRIDRAFT_391180</name>
</gene>
<dbReference type="SUPFAM" id="SSF56112">
    <property type="entry name" value="Protein kinase-like (PK-like)"/>
    <property type="match status" value="1"/>
</dbReference>
<evidence type="ECO:0000313" key="12">
    <source>
        <dbReference type="Proteomes" id="UP000250043"/>
    </source>
</evidence>
<dbReference type="EC" id="2.7.11.1" evidence="1"/>
<dbReference type="Gene3D" id="1.10.510.10">
    <property type="entry name" value="Transferase(Phosphotransferase) domain 1"/>
    <property type="match status" value="1"/>
</dbReference>
<feature type="compositionally biased region" description="Low complexity" evidence="9">
    <location>
        <begin position="266"/>
        <end position="283"/>
    </location>
</feature>
<dbReference type="InterPro" id="IPR008271">
    <property type="entry name" value="Ser/Thr_kinase_AS"/>
</dbReference>
<evidence type="ECO:0000256" key="9">
    <source>
        <dbReference type="SAM" id="MobiDB-lite"/>
    </source>
</evidence>
<evidence type="ECO:0000313" key="11">
    <source>
        <dbReference type="EMBL" id="OCH84569.1"/>
    </source>
</evidence>
<dbReference type="GO" id="GO:0005524">
    <property type="term" value="F:ATP binding"/>
    <property type="evidence" value="ECO:0007669"/>
    <property type="project" value="UniProtKB-KW"/>
</dbReference>
<dbReference type="GO" id="GO:0004674">
    <property type="term" value="F:protein serine/threonine kinase activity"/>
    <property type="evidence" value="ECO:0007669"/>
    <property type="project" value="UniProtKB-KW"/>
</dbReference>
<dbReference type="InterPro" id="IPR011009">
    <property type="entry name" value="Kinase-like_dom_sf"/>
</dbReference>
<evidence type="ECO:0000256" key="2">
    <source>
        <dbReference type="ARBA" id="ARBA00022527"/>
    </source>
</evidence>
<dbReference type="Proteomes" id="UP000250043">
    <property type="component" value="Unassembled WGS sequence"/>
</dbReference>
<evidence type="ECO:0000256" key="8">
    <source>
        <dbReference type="ARBA" id="ARBA00048679"/>
    </source>
</evidence>
<dbReference type="SMART" id="SM00220">
    <property type="entry name" value="S_TKc"/>
    <property type="match status" value="1"/>
</dbReference>
<protein>
    <recommendedName>
        <fullName evidence="1">non-specific serine/threonine protein kinase</fullName>
        <ecNumber evidence="1">2.7.11.1</ecNumber>
    </recommendedName>
</protein>
<dbReference type="InterPro" id="IPR000719">
    <property type="entry name" value="Prot_kinase_dom"/>
</dbReference>
<keyword evidence="6" id="KW-0067">ATP-binding</keyword>
<keyword evidence="3" id="KW-0808">Transferase</keyword>
<proteinExistence type="predicted"/>
<keyword evidence="4" id="KW-0547">Nucleotide-binding</keyword>
<reference evidence="11 12" key="1">
    <citation type="submission" date="2016-07" db="EMBL/GenBank/DDBJ databases">
        <title>Draft genome of the white-rot fungus Obba rivulosa 3A-2.</title>
        <authorList>
            <consortium name="DOE Joint Genome Institute"/>
            <person name="Miettinen O."/>
            <person name="Riley R."/>
            <person name="Acob R."/>
            <person name="Barry K."/>
            <person name="Cullen D."/>
            <person name="De Vries R."/>
            <person name="Hainaut M."/>
            <person name="Hatakka A."/>
            <person name="Henrissat B."/>
            <person name="Hilden K."/>
            <person name="Kuo R."/>
            <person name="Labutti K."/>
            <person name="Lipzen A."/>
            <person name="Makela M.R."/>
            <person name="Sandor L."/>
            <person name="Spatafora J.W."/>
            <person name="Grigoriev I.V."/>
            <person name="Hibbett D.S."/>
        </authorList>
    </citation>
    <scope>NUCLEOTIDE SEQUENCE [LARGE SCALE GENOMIC DNA]</scope>
    <source>
        <strain evidence="11 12">3A-2</strain>
    </source>
</reference>
<evidence type="ECO:0000256" key="1">
    <source>
        <dbReference type="ARBA" id="ARBA00012513"/>
    </source>
</evidence>
<evidence type="ECO:0000256" key="7">
    <source>
        <dbReference type="ARBA" id="ARBA00047899"/>
    </source>
</evidence>
<dbReference type="Gene3D" id="3.30.200.20">
    <property type="entry name" value="Phosphorylase Kinase, domain 1"/>
    <property type="match status" value="1"/>
</dbReference>
<name>A0A8E2AMJ2_9APHY</name>
<dbReference type="OrthoDB" id="1668230at2759"/>
<dbReference type="PROSITE" id="PS50011">
    <property type="entry name" value="PROTEIN_KINASE_DOM"/>
    <property type="match status" value="1"/>
</dbReference>
<feature type="compositionally biased region" description="Polar residues" evidence="9">
    <location>
        <begin position="342"/>
        <end position="362"/>
    </location>
</feature>
<keyword evidence="12" id="KW-1185">Reference proteome</keyword>
<accession>A0A8E2AMJ2</accession>
<evidence type="ECO:0000256" key="3">
    <source>
        <dbReference type="ARBA" id="ARBA00022679"/>
    </source>
</evidence>
<dbReference type="Pfam" id="PF00069">
    <property type="entry name" value="Pkinase"/>
    <property type="match status" value="1"/>
</dbReference>
<dbReference type="EMBL" id="KV722658">
    <property type="protein sequence ID" value="OCH84569.1"/>
    <property type="molecule type" value="Genomic_DNA"/>
</dbReference>
<keyword evidence="2" id="KW-0723">Serine/threonine-protein kinase</keyword>
<feature type="compositionally biased region" description="Low complexity" evidence="9">
    <location>
        <begin position="128"/>
        <end position="145"/>
    </location>
</feature>
<evidence type="ECO:0000259" key="10">
    <source>
        <dbReference type="PROSITE" id="PS50011"/>
    </source>
</evidence>
<evidence type="ECO:0000256" key="6">
    <source>
        <dbReference type="ARBA" id="ARBA00022840"/>
    </source>
</evidence>
<feature type="region of interest" description="Disordered" evidence="9">
    <location>
        <begin position="125"/>
        <end position="152"/>
    </location>
</feature>
<sequence>MQALSSRAGVELFSSEGIQSRRQRRNGRHTGVPLSPPFRRLLQFCLAASLRSTAAVCLTYHETNSLSHAPQRNGARIATTLGLHRSLPRLFDPWRIPLLFKNASILLSFMSDASVYDLTDMKAEDDASLTSSPPSTTASYSATASDVEHSRTSGRDLLLDNMADEHTSSTPEVLSSTPSFMPSIPQIGRVGRSLLSILDVALQNLPASASGIISSPSSKHRDSVALTGHVTEDAVNQTRPSVGPLATVPTAEDREISRCGDAPDVSPFRSSPTSSSCSTSTPSLTGATDFDSPQSGTLLGSDDDRGNTSSKDHDANILVHDARDLDRPSLSPQGDVVETAFSEDSPSLNAQNPIASPQSEHSPTPVGDQAFTENATSIDAESEAPKPPVYRPAPQSSLHTEHELPHLLSPSGEEYALFGLLAYGGWSTVYWAQAKDGSSYAIKVSRKTDLYQDGKARTQLLKEKHILQRITDEQKPGLVGIIESWSDWLYVYFVMPLCPLTLHELLFQKFPVSVPQTKWFCAELVVGLRSLHELGYMHCDIKTTNIVLDPNGHLRLVDMGLAYGPGDPEKLREFRCYEGPVGTLGYVAPEVCLRAGNHIGYGCAADIWGLGLVFLDLVARNGYPSLIPSVQSFKDQLSSMHNWDRELQNRLDNWVDNPLAHGLLKRMLHLDESKRPSLEQMMQDPFFAGINWDEVGKKSGEVRIPHVSTVLPPAVFDSRTVHCSGEQMSNVVFQMKMDYCGDEYEYRTSDDLLDDPYHGSCALYSAIPATCPCHEGLCWC</sequence>
<feature type="region of interest" description="Disordered" evidence="9">
    <location>
        <begin position="230"/>
        <end position="400"/>
    </location>
</feature>
<dbReference type="CDD" id="cd00180">
    <property type="entry name" value="PKc"/>
    <property type="match status" value="1"/>
</dbReference>
<comment type="catalytic activity">
    <reaction evidence="7">
        <text>L-threonyl-[protein] + ATP = O-phospho-L-threonyl-[protein] + ADP + H(+)</text>
        <dbReference type="Rhea" id="RHEA:46608"/>
        <dbReference type="Rhea" id="RHEA-COMP:11060"/>
        <dbReference type="Rhea" id="RHEA-COMP:11605"/>
        <dbReference type="ChEBI" id="CHEBI:15378"/>
        <dbReference type="ChEBI" id="CHEBI:30013"/>
        <dbReference type="ChEBI" id="CHEBI:30616"/>
        <dbReference type="ChEBI" id="CHEBI:61977"/>
        <dbReference type="ChEBI" id="CHEBI:456216"/>
        <dbReference type="EC" id="2.7.11.1"/>
    </reaction>
</comment>
<comment type="catalytic activity">
    <reaction evidence="8">
        <text>L-seryl-[protein] + ATP = O-phospho-L-seryl-[protein] + ADP + H(+)</text>
        <dbReference type="Rhea" id="RHEA:17989"/>
        <dbReference type="Rhea" id="RHEA-COMP:9863"/>
        <dbReference type="Rhea" id="RHEA-COMP:11604"/>
        <dbReference type="ChEBI" id="CHEBI:15378"/>
        <dbReference type="ChEBI" id="CHEBI:29999"/>
        <dbReference type="ChEBI" id="CHEBI:30616"/>
        <dbReference type="ChEBI" id="CHEBI:83421"/>
        <dbReference type="ChEBI" id="CHEBI:456216"/>
        <dbReference type="EC" id="2.7.11.1"/>
    </reaction>
</comment>
<feature type="compositionally biased region" description="Basic and acidic residues" evidence="9">
    <location>
        <begin position="302"/>
        <end position="327"/>
    </location>
</feature>
<evidence type="ECO:0000256" key="4">
    <source>
        <dbReference type="ARBA" id="ARBA00022741"/>
    </source>
</evidence>